<dbReference type="EMBL" id="AOGT01002417">
    <property type="protein sequence ID" value="EMG45601.1"/>
    <property type="molecule type" value="Genomic_DNA"/>
</dbReference>
<dbReference type="Proteomes" id="UP000011777">
    <property type="component" value="Unassembled WGS sequence"/>
</dbReference>
<comment type="subcellular location">
    <subcellularLocation>
        <location evidence="1 6">Nucleus</location>
    </subcellularLocation>
</comment>
<dbReference type="OrthoDB" id="1421013at2759"/>
<evidence type="ECO:0000256" key="5">
    <source>
        <dbReference type="ARBA" id="ARBA00023242"/>
    </source>
</evidence>
<accession>M3IH46</accession>
<evidence type="ECO:0000256" key="3">
    <source>
        <dbReference type="ARBA" id="ARBA00022552"/>
    </source>
</evidence>
<dbReference type="AlphaFoldDB" id="M3IH46"/>
<evidence type="ECO:0000313" key="8">
    <source>
        <dbReference type="EMBL" id="EMG45601.1"/>
    </source>
</evidence>
<evidence type="ECO:0000313" key="9">
    <source>
        <dbReference type="Proteomes" id="UP000011777"/>
    </source>
</evidence>
<proteinExistence type="inferred from homology"/>
<gene>
    <name evidence="8" type="ORF">G210_4206</name>
</gene>
<dbReference type="InterPro" id="IPR007146">
    <property type="entry name" value="Sas10/Utp3/C1D"/>
</dbReference>
<feature type="compositionally biased region" description="Basic residues" evidence="7">
    <location>
        <begin position="187"/>
        <end position="213"/>
    </location>
</feature>
<keyword evidence="5 6" id="KW-0539">Nucleus</keyword>
<evidence type="ECO:0000256" key="7">
    <source>
        <dbReference type="SAM" id="MobiDB-lite"/>
    </source>
</evidence>
<feature type="compositionally biased region" description="Basic and acidic residues" evidence="7">
    <location>
        <begin position="102"/>
        <end position="125"/>
    </location>
</feature>
<sequence length="213" mass="23841">MDDIKNVKAYIASLSTSITNLSNSLLPLQNKSLSDILADKPSSSSNDPVAQIQVLNNYSYVLVSTLYSYLKTIGVDVDAHPIKDQLNRVKTSMARYKALQMGKDHEDELEKKKEEEKRREREHLSRTLGVRDVGAAADQIGASAAISKVNFEGKHTKFDDDGEVEEKPKKDDKKVSSDDIVIDVREKKKAKKSKKEGKVSKPKKVVKKKVNKK</sequence>
<dbReference type="PANTHER" id="PTHR15341:SF3">
    <property type="entry name" value="NUCLEAR NUCLEIC ACID-BINDING PROTEIN C1D"/>
    <property type="match status" value="1"/>
</dbReference>
<comment type="similarity">
    <text evidence="2 6">Belongs to the C1D family.</text>
</comment>
<dbReference type="GO" id="GO:0000178">
    <property type="term" value="C:exosome (RNase complex)"/>
    <property type="evidence" value="ECO:0007669"/>
    <property type="project" value="TreeGrafter"/>
</dbReference>
<dbReference type="GO" id="GO:0010468">
    <property type="term" value="P:regulation of gene expression"/>
    <property type="evidence" value="ECO:0007669"/>
    <property type="project" value="TreeGrafter"/>
</dbReference>
<dbReference type="STRING" id="1245528.M3IH46"/>
<dbReference type="GO" id="GO:0005730">
    <property type="term" value="C:nucleolus"/>
    <property type="evidence" value="ECO:0007669"/>
    <property type="project" value="TreeGrafter"/>
</dbReference>
<feature type="compositionally biased region" description="Basic and acidic residues" evidence="7">
    <location>
        <begin position="155"/>
        <end position="186"/>
    </location>
</feature>
<reference evidence="8 9" key="1">
    <citation type="submission" date="2013-02" db="EMBL/GenBank/DDBJ databases">
        <title>Genome sequence of Candida maltosa Xu316, a potential industrial strain for xylitol and ethanol production.</title>
        <authorList>
            <person name="Yu J."/>
            <person name="Wang Q."/>
            <person name="Geng X."/>
            <person name="Bao W."/>
            <person name="He P."/>
            <person name="Cai J."/>
        </authorList>
    </citation>
    <scope>NUCLEOTIDE SEQUENCE [LARGE SCALE GENOMIC DNA]</scope>
    <source>
        <strain evidence="9">Xu316</strain>
    </source>
</reference>
<comment type="caution">
    <text evidence="8">The sequence shown here is derived from an EMBL/GenBank/DDBJ whole genome shotgun (WGS) entry which is preliminary data.</text>
</comment>
<protein>
    <recommendedName>
        <fullName evidence="6">Exosome complex protein</fullName>
    </recommendedName>
</protein>
<feature type="region of interest" description="Disordered" evidence="7">
    <location>
        <begin position="100"/>
        <end position="127"/>
    </location>
</feature>
<keyword evidence="3 6" id="KW-0698">rRNA processing</keyword>
<dbReference type="GO" id="GO:0000460">
    <property type="term" value="P:maturation of 5.8S rRNA"/>
    <property type="evidence" value="ECO:0007669"/>
    <property type="project" value="TreeGrafter"/>
</dbReference>
<dbReference type="eggNOG" id="KOG4835">
    <property type="taxonomic scope" value="Eukaryota"/>
</dbReference>
<organism evidence="8 9">
    <name type="scientific">Candida maltosa (strain Xu316)</name>
    <name type="common">Yeast</name>
    <dbReference type="NCBI Taxonomy" id="1245528"/>
    <lineage>
        <taxon>Eukaryota</taxon>
        <taxon>Fungi</taxon>
        <taxon>Dikarya</taxon>
        <taxon>Ascomycota</taxon>
        <taxon>Saccharomycotina</taxon>
        <taxon>Pichiomycetes</taxon>
        <taxon>Debaryomycetaceae</taxon>
        <taxon>Candida/Lodderomyces clade</taxon>
        <taxon>Candida</taxon>
    </lineage>
</organism>
<evidence type="ECO:0000256" key="1">
    <source>
        <dbReference type="ARBA" id="ARBA00004123"/>
    </source>
</evidence>
<comment type="function">
    <text evidence="6">Required for exosome-dependent processing of pre-rRNA and small nucleolar RNA (snRNA) precursors. Involved in processing of 35S pre-rRNA at the A0, A1 and A2 sites.</text>
</comment>
<evidence type="ECO:0000256" key="4">
    <source>
        <dbReference type="ARBA" id="ARBA00022884"/>
    </source>
</evidence>
<dbReference type="Pfam" id="PF04000">
    <property type="entry name" value="Sas10_Utp3"/>
    <property type="match status" value="1"/>
</dbReference>
<dbReference type="PANTHER" id="PTHR15341">
    <property type="entry name" value="SUN-COR STEROID HORMONE RECEPTOR CO-REPRESSOR"/>
    <property type="match status" value="1"/>
</dbReference>
<dbReference type="HOGENOM" id="CLU_101423_0_0_1"/>
<dbReference type="OMA" id="FQGTHTK"/>
<keyword evidence="9" id="KW-1185">Reference proteome</keyword>
<name>M3IH46_CANMX</name>
<dbReference type="GO" id="GO:0003677">
    <property type="term" value="F:DNA binding"/>
    <property type="evidence" value="ECO:0007669"/>
    <property type="project" value="TreeGrafter"/>
</dbReference>
<evidence type="ECO:0000256" key="6">
    <source>
        <dbReference type="RuleBase" id="RU368003"/>
    </source>
</evidence>
<dbReference type="InterPro" id="IPR011082">
    <property type="entry name" value="Exosome-assoc_fac/DNA_repair"/>
</dbReference>
<dbReference type="GO" id="GO:0003723">
    <property type="term" value="F:RNA binding"/>
    <property type="evidence" value="ECO:0007669"/>
    <property type="project" value="UniProtKB-UniRule"/>
</dbReference>
<evidence type="ECO:0000256" key="2">
    <source>
        <dbReference type="ARBA" id="ARBA00009154"/>
    </source>
</evidence>
<keyword evidence="4 6" id="KW-0694">RNA-binding</keyword>
<feature type="region of interest" description="Disordered" evidence="7">
    <location>
        <begin position="155"/>
        <end position="213"/>
    </location>
</feature>